<keyword evidence="3" id="KW-1185">Reference proteome</keyword>
<reference evidence="2 3" key="1">
    <citation type="submission" date="2016-03" db="EMBL/GenBank/DDBJ databases">
        <title>Comparative genomics of the ectomycorrhizal sister species Rhizopogon vinicolor and Rhizopogon vesiculosus (Basidiomycota: Boletales) reveals a divergence of the mating type B locus.</title>
        <authorList>
            <person name="Mujic A.B."/>
            <person name="Kuo A."/>
            <person name="Tritt A."/>
            <person name="Lipzen A."/>
            <person name="Chen C."/>
            <person name="Johnson J."/>
            <person name="Sharma A."/>
            <person name="Barry K."/>
            <person name="Grigoriev I.V."/>
            <person name="Spatafora J.W."/>
        </authorList>
    </citation>
    <scope>NUCLEOTIDE SEQUENCE [LARGE SCALE GENOMIC DNA]</scope>
    <source>
        <strain evidence="2 3">AM-OR11-056</strain>
    </source>
</reference>
<gene>
    <name evidence="2" type="ORF">AZE42_13000</name>
</gene>
<feature type="transmembrane region" description="Helical" evidence="1">
    <location>
        <begin position="6"/>
        <end position="26"/>
    </location>
</feature>
<comment type="caution">
    <text evidence="2">The sequence shown here is derived from an EMBL/GenBank/DDBJ whole genome shotgun (WGS) entry which is preliminary data.</text>
</comment>
<proteinExistence type="predicted"/>
<dbReference type="EMBL" id="LVVM01003466">
    <property type="protein sequence ID" value="OJA14823.1"/>
    <property type="molecule type" value="Genomic_DNA"/>
</dbReference>
<evidence type="ECO:0000313" key="3">
    <source>
        <dbReference type="Proteomes" id="UP000183567"/>
    </source>
</evidence>
<keyword evidence="1" id="KW-0812">Transmembrane</keyword>
<evidence type="ECO:0000313" key="2">
    <source>
        <dbReference type="EMBL" id="OJA14823.1"/>
    </source>
</evidence>
<dbReference type="Proteomes" id="UP000183567">
    <property type="component" value="Unassembled WGS sequence"/>
</dbReference>
<name>A0A1J8Q2B9_9AGAM</name>
<dbReference type="OrthoDB" id="2654453at2759"/>
<sequence>MTLIHLSTLVVIIYFLITTYDAAMIWSVDLFENTRPEWAFPANHVNNAYQGGVVFDEVHEKSDIIMLHELAGKLMEVIQEAKRDELKDSSVRHAKTRYDTTTSKDEAKRVLLVQKVEQDNTGKAWRRDEDSDRDIILL</sequence>
<dbReference type="AlphaFoldDB" id="A0A1J8Q2B9"/>
<accession>A0A1J8Q2B9</accession>
<evidence type="ECO:0000256" key="1">
    <source>
        <dbReference type="SAM" id="Phobius"/>
    </source>
</evidence>
<keyword evidence="1" id="KW-0472">Membrane</keyword>
<protein>
    <submittedName>
        <fullName evidence="2">Uncharacterized protein</fullName>
    </submittedName>
</protein>
<organism evidence="2 3">
    <name type="scientific">Rhizopogon vesiculosus</name>
    <dbReference type="NCBI Taxonomy" id="180088"/>
    <lineage>
        <taxon>Eukaryota</taxon>
        <taxon>Fungi</taxon>
        <taxon>Dikarya</taxon>
        <taxon>Basidiomycota</taxon>
        <taxon>Agaricomycotina</taxon>
        <taxon>Agaricomycetes</taxon>
        <taxon>Agaricomycetidae</taxon>
        <taxon>Boletales</taxon>
        <taxon>Suillineae</taxon>
        <taxon>Rhizopogonaceae</taxon>
        <taxon>Rhizopogon</taxon>
    </lineage>
</organism>
<keyword evidence="1" id="KW-1133">Transmembrane helix</keyword>